<dbReference type="EMBL" id="PSRQ01000061">
    <property type="protein sequence ID" value="PWU22579.1"/>
    <property type="molecule type" value="Genomic_DNA"/>
</dbReference>
<dbReference type="AlphaFoldDB" id="A0A317JR72"/>
<proteinExistence type="predicted"/>
<protein>
    <submittedName>
        <fullName evidence="2">Uncharacterized protein</fullName>
    </submittedName>
</protein>
<feature type="region of interest" description="Disordered" evidence="1">
    <location>
        <begin position="88"/>
        <end position="117"/>
    </location>
</feature>
<sequence length="117" mass="12975">MLAAMNGWDITYQPSIHLRTASTTKRRYSRNASNRIVSVQNALDMNSVLVKTISGRKNVVLDSKTQAIVGTPFGIAPIGTAFRTFVPTASPKSRRKRQRMRQNGGRSLASDLVVPMW</sequence>
<evidence type="ECO:0000313" key="3">
    <source>
        <dbReference type="Proteomes" id="UP000246104"/>
    </source>
</evidence>
<dbReference type="Proteomes" id="UP000246104">
    <property type="component" value="Unassembled WGS sequence"/>
</dbReference>
<evidence type="ECO:0000256" key="1">
    <source>
        <dbReference type="SAM" id="MobiDB-lite"/>
    </source>
</evidence>
<reference evidence="2 3" key="1">
    <citation type="submission" date="2018-02" db="EMBL/GenBank/DDBJ databases">
        <title>Genomic Reconstructions from Amazon Rainforest and Pasture Soil Reveal Novel Insights into the Physiology of Candidate Phyla in Tropical Sites.</title>
        <authorList>
            <person name="Kroeger M.E."/>
            <person name="Delmont T."/>
            <person name="Eren A.M."/>
            <person name="Guo J."/>
            <person name="Meyer K.M."/>
            <person name="Khan K."/>
            <person name="Rodrigues J.L.M."/>
            <person name="Bohannan B.J.M."/>
            <person name="Tringe S."/>
            <person name="Borges C.D."/>
            <person name="Tiedje J."/>
            <person name="Tsai S.M."/>
            <person name="Nusslein K."/>
        </authorList>
    </citation>
    <scope>NUCLEOTIDE SEQUENCE [LARGE SCALE GENOMIC DNA]</scope>
    <source>
        <strain evidence="2">Amazon FNV 2010 28 9</strain>
    </source>
</reference>
<evidence type="ECO:0000313" key="2">
    <source>
        <dbReference type="EMBL" id="PWU22579.1"/>
    </source>
</evidence>
<accession>A0A317JR72</accession>
<gene>
    <name evidence="2" type="ORF">C5B42_05665</name>
</gene>
<organism evidence="2 3">
    <name type="scientific">Candidatus Cerribacteria bacterium 'Amazon FNV 2010 28 9'</name>
    <dbReference type="NCBI Taxonomy" id="2081795"/>
    <lineage>
        <taxon>Bacteria</taxon>
        <taxon>Candidatus Cerribacteria</taxon>
    </lineage>
</organism>
<name>A0A317JR72_9BACT</name>
<comment type="caution">
    <text evidence="2">The sequence shown here is derived from an EMBL/GenBank/DDBJ whole genome shotgun (WGS) entry which is preliminary data.</text>
</comment>